<dbReference type="InterPro" id="IPR014729">
    <property type="entry name" value="Rossmann-like_a/b/a_fold"/>
</dbReference>
<accession>A0A1D6ELT6</accession>
<evidence type="ECO:0000256" key="1">
    <source>
        <dbReference type="ARBA" id="ARBA00000900"/>
    </source>
</evidence>
<feature type="region of interest" description="Disordered" evidence="4">
    <location>
        <begin position="229"/>
        <end position="256"/>
    </location>
</feature>
<dbReference type="InterPro" id="IPR000719">
    <property type="entry name" value="Prot_kinase_dom"/>
</dbReference>
<evidence type="ECO:0000256" key="2">
    <source>
        <dbReference type="ARBA" id="ARBA00012483"/>
    </source>
</evidence>
<feature type="compositionally biased region" description="Basic and acidic residues" evidence="4">
    <location>
        <begin position="231"/>
        <end position="242"/>
    </location>
</feature>
<dbReference type="InterPro" id="IPR051348">
    <property type="entry name" value="U-box_ubiquitin_ligases"/>
</dbReference>
<evidence type="ECO:0000256" key="4">
    <source>
        <dbReference type="SAM" id="MobiDB-lite"/>
    </source>
</evidence>
<dbReference type="Gene3D" id="3.40.50.620">
    <property type="entry name" value="HUPs"/>
    <property type="match status" value="1"/>
</dbReference>
<evidence type="ECO:0000313" key="6">
    <source>
        <dbReference type="EMBL" id="ONM20846.1"/>
    </source>
</evidence>
<organism evidence="6">
    <name type="scientific">Zea mays</name>
    <name type="common">Maize</name>
    <dbReference type="NCBI Taxonomy" id="4577"/>
    <lineage>
        <taxon>Eukaryota</taxon>
        <taxon>Viridiplantae</taxon>
        <taxon>Streptophyta</taxon>
        <taxon>Embryophyta</taxon>
        <taxon>Tracheophyta</taxon>
        <taxon>Spermatophyta</taxon>
        <taxon>Magnoliopsida</taxon>
        <taxon>Liliopsida</taxon>
        <taxon>Poales</taxon>
        <taxon>Poaceae</taxon>
        <taxon>PACMAD clade</taxon>
        <taxon>Panicoideae</taxon>
        <taxon>Andropogonodae</taxon>
        <taxon>Andropogoneae</taxon>
        <taxon>Tripsacinae</taxon>
        <taxon>Zea</taxon>
    </lineage>
</organism>
<keyword evidence="3" id="KW-0833">Ubl conjugation pathway</keyword>
<comment type="catalytic activity">
    <reaction evidence="1">
        <text>S-ubiquitinyl-[E2 ubiquitin-conjugating enzyme]-L-cysteine + [acceptor protein]-L-lysine = [E2 ubiquitin-conjugating enzyme]-L-cysteine + N(6)-ubiquitinyl-[acceptor protein]-L-lysine.</text>
        <dbReference type="EC" id="2.3.2.27"/>
    </reaction>
</comment>
<dbReference type="PROSITE" id="PS00108">
    <property type="entry name" value="PROTEIN_KINASE_ST"/>
    <property type="match status" value="1"/>
</dbReference>
<dbReference type="Gene3D" id="1.10.510.10">
    <property type="entry name" value="Transferase(Phosphotransferase) domain 1"/>
    <property type="match status" value="1"/>
</dbReference>
<dbReference type="SUPFAM" id="SSF52402">
    <property type="entry name" value="Adenine nucleotide alpha hydrolases-like"/>
    <property type="match status" value="1"/>
</dbReference>
<dbReference type="SMART" id="SM00220">
    <property type="entry name" value="S_TKc"/>
    <property type="match status" value="1"/>
</dbReference>
<dbReference type="PANTHER" id="PTHR45647:SF18">
    <property type="entry name" value="U-BOX DOMAIN-CONTAINING PROTEIN 33"/>
    <property type="match status" value="1"/>
</dbReference>
<dbReference type="Gene3D" id="3.30.200.20">
    <property type="entry name" value="Phosphorylase Kinase, domain 1"/>
    <property type="match status" value="1"/>
</dbReference>
<reference evidence="6" key="1">
    <citation type="submission" date="2015-12" db="EMBL/GenBank/DDBJ databases">
        <title>Update maize B73 reference genome by single molecule sequencing technologies.</title>
        <authorList>
            <consortium name="Maize Genome Sequencing Project"/>
            <person name="Ware D."/>
        </authorList>
    </citation>
    <scope>NUCLEOTIDE SEQUENCE [LARGE SCALE GENOMIC DNA]</scope>
    <source>
        <tissue evidence="6">Seedling</tissue>
    </source>
</reference>
<dbReference type="ExpressionAtlas" id="A0A1D6ELT6">
    <property type="expression patterns" value="baseline and differential"/>
</dbReference>
<dbReference type="PROSITE" id="PS50011">
    <property type="entry name" value="PROTEIN_KINASE_DOM"/>
    <property type="match status" value="1"/>
</dbReference>
<gene>
    <name evidence="6" type="ORF">ZEAMMB73_Zm00001d005324</name>
</gene>
<dbReference type="SUPFAM" id="SSF56112">
    <property type="entry name" value="Protein kinase-like (PK-like)"/>
    <property type="match status" value="1"/>
</dbReference>
<proteinExistence type="predicted"/>
<dbReference type="CDD" id="cd01989">
    <property type="entry name" value="USP_STK_Ubox_N"/>
    <property type="match status" value="1"/>
</dbReference>
<dbReference type="EC" id="2.3.2.27" evidence="2"/>
<dbReference type="GO" id="GO:0005524">
    <property type="term" value="F:ATP binding"/>
    <property type="evidence" value="ECO:0007669"/>
    <property type="project" value="InterPro"/>
</dbReference>
<feature type="domain" description="Protein kinase" evidence="5">
    <location>
        <begin position="285"/>
        <end position="547"/>
    </location>
</feature>
<dbReference type="AlphaFoldDB" id="A0A1D6ELT6"/>
<dbReference type="InterPro" id="IPR008271">
    <property type="entry name" value="Ser/Thr_kinase_AS"/>
</dbReference>
<dbReference type="GO" id="GO:0061630">
    <property type="term" value="F:ubiquitin protein ligase activity"/>
    <property type="evidence" value="ECO:0007669"/>
    <property type="project" value="UniProtKB-EC"/>
</dbReference>
<evidence type="ECO:0000259" key="5">
    <source>
        <dbReference type="PROSITE" id="PS50011"/>
    </source>
</evidence>
<protein>
    <recommendedName>
        <fullName evidence="2">RING-type E3 ubiquitin transferase</fullName>
        <ecNumber evidence="2">2.3.2.27</ecNumber>
    </recommendedName>
</protein>
<sequence length="565" mass="63510">MIAHVGSEPRNMDEEEVHIAVGKNSRKEKANILWAAANFPRATIVLVHVHWPSKWMPFMGGKVLYKFADEKEKEMHRGREMKVMVNMLSQYKKMCGTRKVSAHYLTHDDTVAGVVNLIKKLKIKRIVIGSRNMSRQVVVRQCCQVWLVLNGKHISTSNDHLEYSENIGYGGGSSGILASIHELGEESDGYVTPRSDLVDETMDEESAEMNDSDQLVTEEIDRLQKKLKQLQGEERNHDERSLSPRQMAASLKRKSLSEPRYPELQIPENIEQFSMSQIEKATDNFHSRNFIGGGGYGPVYKGKVGSTSVAIKLLKPRGRQGFSEYQQEVVVLSKLEHPHIVRLIGVCPESCGLVYEHLPNGTLKDRLSKGLLWKDRVRILGELRSALAYLHSRRPHAIIHADVKLTNILLDAGNASRLGDFGTARAVHVKPLEEETIGRRTNPMGTAGYMDPVFFMTGELTTESDVYAFGMVILQMLTGLLDLNVAEQAREAVKMDAVHSVLDASAGPWPEVQAEKLMKLALRCCSLERRRRPAITSDAEWRSLDILRAMVNPASKSWKWNSHAS</sequence>
<dbReference type="Pfam" id="PF00069">
    <property type="entry name" value="Pkinase"/>
    <property type="match status" value="1"/>
</dbReference>
<dbReference type="InterPro" id="IPR011009">
    <property type="entry name" value="Kinase-like_dom_sf"/>
</dbReference>
<name>A0A1D6ELT6_MAIZE</name>
<dbReference type="PANTHER" id="PTHR45647">
    <property type="entry name" value="OS02G0152300 PROTEIN"/>
    <property type="match status" value="1"/>
</dbReference>
<dbReference type="GO" id="GO:0004672">
    <property type="term" value="F:protein kinase activity"/>
    <property type="evidence" value="ECO:0007669"/>
    <property type="project" value="InterPro"/>
</dbReference>
<evidence type="ECO:0000256" key="3">
    <source>
        <dbReference type="ARBA" id="ARBA00022786"/>
    </source>
</evidence>
<dbReference type="EMBL" id="CM007648">
    <property type="protein sequence ID" value="ONM20846.1"/>
    <property type="molecule type" value="Genomic_DNA"/>
</dbReference>